<sequence length="168" mass="18925">MTDLGTVQFTYDGRVALRLQQAFPHPATRVWSVLTDPDRLRAWFPAEVDFDLRPGADLVFRVTPEQTRRYGLAPDHETTGTVIAVRPGHILEYLWGADTLHWELAHDGSGGCWLTLTHTVEDQDDAYAHAAGWHAGFEVVEAQLDGRAIDWSPWDRAEELADAYRQSA</sequence>
<organism evidence="3 4">
    <name type="scientific">Rhodococcus triatomae</name>
    <dbReference type="NCBI Taxonomy" id="300028"/>
    <lineage>
        <taxon>Bacteria</taxon>
        <taxon>Bacillati</taxon>
        <taxon>Actinomycetota</taxon>
        <taxon>Actinomycetes</taxon>
        <taxon>Mycobacteriales</taxon>
        <taxon>Nocardiaceae</taxon>
        <taxon>Rhodococcus</taxon>
    </lineage>
</organism>
<gene>
    <name evidence="3" type="ORF">SAMN05444695_10290</name>
</gene>
<protein>
    <submittedName>
        <fullName evidence="3">Uncharacterized conserved protein YndB, AHSA1/START domain</fullName>
    </submittedName>
</protein>
<reference evidence="3 4" key="1">
    <citation type="submission" date="2016-10" db="EMBL/GenBank/DDBJ databases">
        <authorList>
            <person name="de Groot N.N."/>
        </authorList>
    </citation>
    <scope>NUCLEOTIDE SEQUENCE [LARGE SCALE GENOMIC DNA]</scope>
    <source>
        <strain evidence="3 4">DSM 44892</strain>
    </source>
</reference>
<name>A0A1G8CQ76_9NOCA</name>
<dbReference type="AlphaFoldDB" id="A0A1G8CQ76"/>
<evidence type="ECO:0000256" key="1">
    <source>
        <dbReference type="ARBA" id="ARBA00006817"/>
    </source>
</evidence>
<comment type="similarity">
    <text evidence="1">Belongs to the AHA1 family.</text>
</comment>
<dbReference type="Gene3D" id="3.30.530.20">
    <property type="match status" value="1"/>
</dbReference>
<evidence type="ECO:0000259" key="2">
    <source>
        <dbReference type="Pfam" id="PF08327"/>
    </source>
</evidence>
<dbReference type="RefSeq" id="WP_072737798.1">
    <property type="nucleotide sequence ID" value="NZ_CP048813.1"/>
</dbReference>
<dbReference type="EMBL" id="FNDN01000002">
    <property type="protein sequence ID" value="SDH47635.1"/>
    <property type="molecule type" value="Genomic_DNA"/>
</dbReference>
<accession>A0A1G8CQ76</accession>
<dbReference type="Proteomes" id="UP000183263">
    <property type="component" value="Unassembled WGS sequence"/>
</dbReference>
<keyword evidence="4" id="KW-1185">Reference proteome</keyword>
<dbReference type="InterPro" id="IPR023393">
    <property type="entry name" value="START-like_dom_sf"/>
</dbReference>
<dbReference type="CDD" id="cd08899">
    <property type="entry name" value="SRPBCC_CalC_Aha1-like_6"/>
    <property type="match status" value="1"/>
</dbReference>
<feature type="domain" description="Activator of Hsp90 ATPase homologue 1/2-like C-terminal" evidence="2">
    <location>
        <begin position="25"/>
        <end position="135"/>
    </location>
</feature>
<dbReference type="InterPro" id="IPR013538">
    <property type="entry name" value="ASHA1/2-like_C"/>
</dbReference>
<dbReference type="Pfam" id="PF08327">
    <property type="entry name" value="AHSA1"/>
    <property type="match status" value="1"/>
</dbReference>
<dbReference type="OrthoDB" id="9803476at2"/>
<evidence type="ECO:0000313" key="4">
    <source>
        <dbReference type="Proteomes" id="UP000183263"/>
    </source>
</evidence>
<proteinExistence type="inferred from homology"/>
<dbReference type="SUPFAM" id="SSF55961">
    <property type="entry name" value="Bet v1-like"/>
    <property type="match status" value="1"/>
</dbReference>
<evidence type="ECO:0000313" key="3">
    <source>
        <dbReference type="EMBL" id="SDH47635.1"/>
    </source>
</evidence>